<feature type="domain" description="Mnd1 HTH" evidence="2">
    <location>
        <begin position="14"/>
        <end position="73"/>
    </location>
</feature>
<protein>
    <submittedName>
        <fullName evidence="3">Mnd1 protein</fullName>
    </submittedName>
</protein>
<reference evidence="3" key="1">
    <citation type="submission" date="2015-01" db="EMBL/GenBank/DDBJ databases">
        <title>Transcriptome Assembly of Fopius arisanus.</title>
        <authorList>
            <person name="Geib S."/>
        </authorList>
    </citation>
    <scope>NUCLEOTIDE SEQUENCE</scope>
</reference>
<gene>
    <name evidence="3" type="primary">mnd1</name>
    <name evidence="3" type="ORF">g.26791</name>
</gene>
<dbReference type="AlphaFoldDB" id="A0A0C9QN38"/>
<feature type="coiled-coil region" evidence="1">
    <location>
        <begin position="98"/>
        <end position="138"/>
    </location>
</feature>
<accession>A0A0C9QN38</accession>
<proteinExistence type="predicted"/>
<evidence type="ECO:0000256" key="1">
    <source>
        <dbReference type="SAM" id="Coils"/>
    </source>
</evidence>
<dbReference type="InterPro" id="IPR040453">
    <property type="entry name" value="Mnd1_HTH"/>
</dbReference>
<organism evidence="3">
    <name type="scientific">Fopius arisanus</name>
    <dbReference type="NCBI Taxonomy" id="64838"/>
    <lineage>
        <taxon>Eukaryota</taxon>
        <taxon>Metazoa</taxon>
        <taxon>Ecdysozoa</taxon>
        <taxon>Arthropoda</taxon>
        <taxon>Hexapoda</taxon>
        <taxon>Insecta</taxon>
        <taxon>Pterygota</taxon>
        <taxon>Neoptera</taxon>
        <taxon>Endopterygota</taxon>
        <taxon>Hymenoptera</taxon>
        <taxon>Apocrita</taxon>
        <taxon>Ichneumonoidea</taxon>
        <taxon>Braconidae</taxon>
        <taxon>Opiinae</taxon>
        <taxon>Fopius</taxon>
    </lineage>
</organism>
<name>A0A0C9QN38_9HYME</name>
<evidence type="ECO:0000259" key="2">
    <source>
        <dbReference type="Pfam" id="PF03962"/>
    </source>
</evidence>
<keyword evidence="1" id="KW-0175">Coiled coil</keyword>
<dbReference type="EMBL" id="GBYB01004979">
    <property type="protein sequence ID" value="JAG74746.1"/>
    <property type="molecule type" value="Transcribed_RNA"/>
</dbReference>
<feature type="non-terminal residue" evidence="3">
    <location>
        <position position="235"/>
    </location>
</feature>
<sequence>MSKRVTLDEKRTRMLQIFHEKQEFFTLKEIEKIASQEKGIVIQSVKDVLQALVDDGIVNSDKIGSAIYFWAFPGEKIIAVEQRIAESNKAIVAGEFKLQKLNAEIEKIGVNKEENEQRETIIQELQQLKRKEIELIKQIGNFSDSDPEVVEKIVERAKVFNIFRMIIIYLIVVNYSNTRKQPTYGQTIYFQSRAGAKINSIFQMTPSTNNSAFQRIWNTWSEISCTHHSTKIPFV</sequence>
<evidence type="ECO:0000313" key="3">
    <source>
        <dbReference type="EMBL" id="JAG74746.1"/>
    </source>
</evidence>
<dbReference type="Pfam" id="PF03962">
    <property type="entry name" value="Mnd1"/>
    <property type="match status" value="1"/>
</dbReference>